<evidence type="ECO:0000256" key="5">
    <source>
        <dbReference type="ARBA" id="ARBA00023014"/>
    </source>
</evidence>
<reference evidence="7" key="1">
    <citation type="journal article" date="2019" name="Int. J. Syst. Evol. Microbiol.">
        <title>The Global Catalogue of Microorganisms (GCM) 10K type strain sequencing project: providing services to taxonomists for standard genome sequencing and annotation.</title>
        <authorList>
            <consortium name="The Broad Institute Genomics Platform"/>
            <consortium name="The Broad Institute Genome Sequencing Center for Infectious Disease"/>
            <person name="Wu L."/>
            <person name="Ma J."/>
        </authorList>
    </citation>
    <scope>NUCLEOTIDE SEQUENCE [LARGE SCALE GENOMIC DNA]</scope>
    <source>
        <strain evidence="7">KCTC 42911</strain>
    </source>
</reference>
<dbReference type="SUPFAM" id="SSF51905">
    <property type="entry name" value="FAD/NAD(P)-binding domain"/>
    <property type="match status" value="1"/>
</dbReference>
<keyword evidence="3 6" id="KW-0560">Oxidoreductase</keyword>
<keyword evidence="2" id="KW-0479">Metal-binding</keyword>
<dbReference type="PROSITE" id="PS50896">
    <property type="entry name" value="LISH"/>
    <property type="match status" value="1"/>
</dbReference>
<evidence type="ECO:0000256" key="1">
    <source>
        <dbReference type="ARBA" id="ARBA00022485"/>
    </source>
</evidence>
<dbReference type="PANTHER" id="PTHR43498:SF1">
    <property type="entry name" value="COB--COM HETERODISULFIDE REDUCTASE IRON-SULFUR SUBUNIT A"/>
    <property type="match status" value="1"/>
</dbReference>
<dbReference type="InterPro" id="IPR006594">
    <property type="entry name" value="LisH"/>
</dbReference>
<evidence type="ECO:0000313" key="7">
    <source>
        <dbReference type="Proteomes" id="UP001595629"/>
    </source>
</evidence>
<dbReference type="EMBL" id="JBHRXI010000016">
    <property type="protein sequence ID" value="MFC3615176.1"/>
    <property type="molecule type" value="Genomic_DNA"/>
</dbReference>
<protein>
    <submittedName>
        <fullName evidence="6">FAD-dependent oxidoreductase</fullName>
        <ecNumber evidence="6">1.-.-.-</ecNumber>
    </submittedName>
</protein>
<sequence length="454" mass="48504">MTTITEPARETPIIHRTGVLVVGSGPAGLAAALAAARAGAEVTLVERFGCLGGNITAVGVEGFAWYRHEQTVEAGGIGWEFEERAKEAGAATPESQSLSYELDSEGFKLVADTLAEEAGIHVMMHRAFAAPIMDGDRITGIITESKAGREAILARVVIDATGDADVAHRAGAPTRMTPREGMMAASVMFHLAGVDKRAFMAGVQADPQTYKDWGGGGEWNIETSGKEDDMFSPFIHKPFAKAIEEGLIPPHLNTIAGTWGAMHDTGELTYMNLVHLDGVDGTDPDSMTRGEIEGRRQAMLAIEALRRHMPGCATARLRNFGMTIGIRDTRKIDAVYNMTDADAREQGRFEDTIGIYPEFIDGYGILILPTTGRYMQIPYRSMLPKGVRGLLVAGRSHGASRIAHAATRNMACCAVMGQGAGVAAALSVARNSDLSGLDISAVQAELDRQGVRLH</sequence>
<dbReference type="Proteomes" id="UP001595629">
    <property type="component" value="Unassembled WGS sequence"/>
</dbReference>
<dbReference type="RefSeq" id="WP_386736438.1">
    <property type="nucleotide sequence ID" value="NZ_JBHRXI010000016.1"/>
</dbReference>
<evidence type="ECO:0000256" key="3">
    <source>
        <dbReference type="ARBA" id="ARBA00023002"/>
    </source>
</evidence>
<dbReference type="InterPro" id="IPR036188">
    <property type="entry name" value="FAD/NAD-bd_sf"/>
</dbReference>
<dbReference type="GO" id="GO:0016491">
    <property type="term" value="F:oxidoreductase activity"/>
    <property type="evidence" value="ECO:0007669"/>
    <property type="project" value="UniProtKB-KW"/>
</dbReference>
<dbReference type="PRINTS" id="PR00411">
    <property type="entry name" value="PNDRDTASEI"/>
</dbReference>
<keyword evidence="4" id="KW-0408">Iron</keyword>
<evidence type="ECO:0000256" key="2">
    <source>
        <dbReference type="ARBA" id="ARBA00022723"/>
    </source>
</evidence>
<keyword evidence="7" id="KW-1185">Reference proteome</keyword>
<proteinExistence type="predicted"/>
<evidence type="ECO:0000256" key="4">
    <source>
        <dbReference type="ARBA" id="ARBA00023004"/>
    </source>
</evidence>
<organism evidence="6 7">
    <name type="scientific">Lutimaribacter marinistellae</name>
    <dbReference type="NCBI Taxonomy" id="1820329"/>
    <lineage>
        <taxon>Bacteria</taxon>
        <taxon>Pseudomonadati</taxon>
        <taxon>Pseudomonadota</taxon>
        <taxon>Alphaproteobacteria</taxon>
        <taxon>Rhodobacterales</taxon>
        <taxon>Roseobacteraceae</taxon>
        <taxon>Lutimaribacter</taxon>
    </lineage>
</organism>
<dbReference type="Pfam" id="PF12831">
    <property type="entry name" value="FAD_oxidored"/>
    <property type="match status" value="1"/>
</dbReference>
<keyword evidence="5" id="KW-0411">Iron-sulfur</keyword>
<dbReference type="Gene3D" id="3.50.50.60">
    <property type="entry name" value="FAD/NAD(P)-binding domain"/>
    <property type="match status" value="1"/>
</dbReference>
<dbReference type="PANTHER" id="PTHR43498">
    <property type="entry name" value="FERREDOXIN:COB-COM HETERODISULFIDE REDUCTASE SUBUNIT A"/>
    <property type="match status" value="1"/>
</dbReference>
<accession>A0ABV7TJF9</accession>
<dbReference type="EC" id="1.-.-.-" evidence="6"/>
<keyword evidence="1" id="KW-0004">4Fe-4S</keyword>
<evidence type="ECO:0000313" key="6">
    <source>
        <dbReference type="EMBL" id="MFC3615176.1"/>
    </source>
</evidence>
<comment type="caution">
    <text evidence="6">The sequence shown here is derived from an EMBL/GenBank/DDBJ whole genome shotgun (WGS) entry which is preliminary data.</text>
</comment>
<name>A0ABV7TJF9_9RHOB</name>
<dbReference type="InterPro" id="IPR039650">
    <property type="entry name" value="HdrA-like"/>
</dbReference>
<gene>
    <name evidence="6" type="ORF">ACFORG_15530</name>
</gene>